<dbReference type="InterPro" id="IPR024096">
    <property type="entry name" value="NO_sig/Golgi_transp_ligand-bd"/>
</dbReference>
<evidence type="ECO:0000259" key="1">
    <source>
        <dbReference type="Pfam" id="PF07700"/>
    </source>
</evidence>
<sequence length="177" mass="20968">MHGTIHYCLEETIIHKYGREKWQECLKAFNLPPNHSFITQIKEDIDEALTIDFIFKSAEILGISLQQLFDDFGIYWCTEYAPKLYSAFYKGANTTKDMVLKLTKIHEMFGKIRETAQPPRFEYKELAPNKYEVEYISQRKLFDLYISLVKGLDVYFNNQIHIEKISENKAIMTFSHY</sequence>
<evidence type="ECO:0000313" key="2">
    <source>
        <dbReference type="EMBL" id="PKQ67433.1"/>
    </source>
</evidence>
<comment type="caution">
    <text evidence="2">The sequence shown here is derived from an EMBL/GenBank/DDBJ whole genome shotgun (WGS) entry which is preliminary data.</text>
</comment>
<name>A0A2N3IB17_9BACT</name>
<accession>A0A2N3IB17</accession>
<evidence type="ECO:0000313" key="3">
    <source>
        <dbReference type="Proteomes" id="UP000233387"/>
    </source>
</evidence>
<protein>
    <submittedName>
        <fullName evidence="2">Heme NO binding</fullName>
    </submittedName>
</protein>
<dbReference type="EMBL" id="NKXO01000034">
    <property type="protein sequence ID" value="PKQ67433.1"/>
    <property type="molecule type" value="Genomic_DNA"/>
</dbReference>
<dbReference type="Gene3D" id="3.90.1520.10">
    <property type="entry name" value="H-NOX domain"/>
    <property type="match status" value="1"/>
</dbReference>
<dbReference type="Pfam" id="PF07700">
    <property type="entry name" value="HNOB"/>
    <property type="match status" value="1"/>
</dbReference>
<dbReference type="PANTHER" id="PTHR45655:SF13">
    <property type="entry name" value="SOLUBLE GUANYLATE CYCLASE GCY-32-RELATED"/>
    <property type="match status" value="1"/>
</dbReference>
<dbReference type="Proteomes" id="UP000233387">
    <property type="component" value="Unassembled WGS sequence"/>
</dbReference>
<feature type="domain" description="Heme NO-binding" evidence="1">
    <location>
        <begin position="2"/>
        <end position="163"/>
    </location>
</feature>
<gene>
    <name evidence="2" type="ORF">Rain11_2046</name>
</gene>
<dbReference type="SUPFAM" id="SSF111126">
    <property type="entry name" value="Ligand-binding domain in the NO signalling and Golgi transport"/>
    <property type="match status" value="1"/>
</dbReference>
<organism evidence="2 3">
    <name type="scientific">Raineya orbicola</name>
    <dbReference type="NCBI Taxonomy" id="2016530"/>
    <lineage>
        <taxon>Bacteria</taxon>
        <taxon>Pseudomonadati</taxon>
        <taxon>Bacteroidota</taxon>
        <taxon>Cytophagia</taxon>
        <taxon>Cytophagales</taxon>
        <taxon>Raineyaceae</taxon>
        <taxon>Raineya</taxon>
    </lineage>
</organism>
<dbReference type="InterPro" id="IPR038158">
    <property type="entry name" value="H-NOX_domain_sf"/>
</dbReference>
<dbReference type="InterPro" id="IPR011644">
    <property type="entry name" value="Heme_NO-bd"/>
</dbReference>
<proteinExistence type="predicted"/>
<dbReference type="PANTHER" id="PTHR45655">
    <property type="entry name" value="GUANYLATE CYCLASE SOLUBLE SUBUNIT BETA-2"/>
    <property type="match status" value="1"/>
</dbReference>
<keyword evidence="3" id="KW-1185">Reference proteome</keyword>
<dbReference type="GO" id="GO:0020037">
    <property type="term" value="F:heme binding"/>
    <property type="evidence" value="ECO:0007669"/>
    <property type="project" value="InterPro"/>
</dbReference>
<dbReference type="AlphaFoldDB" id="A0A2N3IB17"/>
<reference evidence="2 3" key="1">
    <citation type="submission" date="2017-06" db="EMBL/GenBank/DDBJ databases">
        <title>Raineya orbicola gen. nov., sp. nov. a slightly thermophilic bacterium of the phylum Bacteroidetes and the description of Raineyaceae fam. nov.</title>
        <authorList>
            <person name="Albuquerque L."/>
            <person name="Polonia A.R.M."/>
            <person name="Barroso C."/>
            <person name="Froufe H.J.C."/>
            <person name="Lage O."/>
            <person name="Lobo-Da-Cunha A."/>
            <person name="Egas C."/>
            <person name="Da Costa M.S."/>
        </authorList>
    </citation>
    <scope>NUCLEOTIDE SEQUENCE [LARGE SCALE GENOMIC DNA]</scope>
    <source>
        <strain evidence="2 3">SPSPC-11</strain>
    </source>
</reference>